<keyword evidence="3" id="KW-0067">ATP-binding</keyword>
<keyword evidence="3" id="KW-0547">Nucleotide-binding</keyword>
<dbReference type="NCBIfam" id="TIGR02786">
    <property type="entry name" value="addB_alphas"/>
    <property type="match status" value="1"/>
</dbReference>
<dbReference type="InParanoid" id="A0A3M0BZ70"/>
<feature type="compositionally biased region" description="Pro residues" evidence="1">
    <location>
        <begin position="723"/>
        <end position="735"/>
    </location>
</feature>
<dbReference type="EMBL" id="REFR01000014">
    <property type="protein sequence ID" value="RMB02788.1"/>
    <property type="molecule type" value="Genomic_DNA"/>
</dbReference>
<reference evidence="3 4" key="1">
    <citation type="submission" date="2018-10" db="EMBL/GenBank/DDBJ databases">
        <title>Genomic Encyclopedia of Archaeal and Bacterial Type Strains, Phase II (KMG-II): from individual species to whole genera.</title>
        <authorList>
            <person name="Goeker M."/>
        </authorList>
    </citation>
    <scope>NUCLEOTIDE SEQUENCE [LARGE SCALE GENOMIC DNA]</scope>
    <source>
        <strain evidence="3 4">DSM 25217</strain>
    </source>
</reference>
<comment type="caution">
    <text evidence="3">The sequence shown here is derived from an EMBL/GenBank/DDBJ whole genome shotgun (WGS) entry which is preliminary data.</text>
</comment>
<dbReference type="Proteomes" id="UP000271227">
    <property type="component" value="Unassembled WGS sequence"/>
</dbReference>
<feature type="region of interest" description="Disordered" evidence="1">
    <location>
        <begin position="716"/>
        <end position="739"/>
    </location>
</feature>
<keyword evidence="3" id="KW-0347">Helicase</keyword>
<dbReference type="SUPFAM" id="SSF52540">
    <property type="entry name" value="P-loop containing nucleoside triphosphate hydrolases"/>
    <property type="match status" value="1"/>
</dbReference>
<feature type="domain" description="PD-(D/E)XK endonuclease-like" evidence="2">
    <location>
        <begin position="740"/>
        <end position="978"/>
    </location>
</feature>
<accession>A0A3M0BZ70</accession>
<dbReference type="InterPro" id="IPR027417">
    <property type="entry name" value="P-loop_NTPase"/>
</dbReference>
<evidence type="ECO:0000313" key="3">
    <source>
        <dbReference type="EMBL" id="RMB02788.1"/>
    </source>
</evidence>
<dbReference type="InterPro" id="IPR014153">
    <property type="entry name" value="Ds_break_AddB"/>
</dbReference>
<gene>
    <name evidence="3" type="ORF">BXY39_3140</name>
</gene>
<organism evidence="3 4">
    <name type="scientific">Eilatimonas milleporae</name>
    <dbReference type="NCBI Taxonomy" id="911205"/>
    <lineage>
        <taxon>Bacteria</taxon>
        <taxon>Pseudomonadati</taxon>
        <taxon>Pseudomonadota</taxon>
        <taxon>Alphaproteobacteria</taxon>
        <taxon>Kordiimonadales</taxon>
        <taxon>Kordiimonadaceae</taxon>
        <taxon>Eilatimonas</taxon>
    </lineage>
</organism>
<name>A0A3M0BZ70_9PROT</name>
<dbReference type="OrthoDB" id="9780606at2"/>
<keyword evidence="3" id="KW-0378">Hydrolase</keyword>
<sequence>MTARVSGGGRPTVFSIAAQDNFVDSLAAGIARRLDAAHLADAVVLLPNRRAVRALRDAFLRRRGMAPTLLPAMRPLGDLDEEDLAFALTGHGLDPTGDGLSLRPAIPPYRRQAMLARLVAGWRAPGGLMAPAQCWRLAGELATLMDQVDTAGVSYDALTEIVPADLASHWSVTLDFLKIISQHWPAILDDEKALNPAERRDRLIRALAHAWSATPPDRPVFAAGSTGTVPATAELLSVVARLPDGAVVLPGLERDMDEDSWAAASPTHPQYAMKDLLKKMRVSRHEVEMWQGPEHRGEQGQDQGTVPPAVSTCSALLRDALRPAETTDVWPALPYSGLAPGDLFGGLSMITAPGRREEAAAIATVMREALETPGRTAALVTPDRQLARYTQAALARWNIVVDDTAGTPAAKSVPGRLLGLLVAAAADRFAPVPLLALLKHPMVTAGFERAAMLETVRRLDRYALRGPRPPAGLEGIMIRARAAAGSGLLTDGDMTRLERVAGILQPFDLSRQAERPVDGLMQAHIRACEALAASGGTPADGPESLSGADRLWRGDAGEALADALGDLLEQAGMLGSASLEAYRALFDAFLDDVTVRPVWGRHPRLAILGPLEARLHRADVMILGSLNEGTWPAEIKPDPWMSAPMRAAFGLPPLERRIGQAAHDFLQAASGPRTILSRAEKADGSPTVKSRWLFRIEALAGRTIPDAGRYLDWSTAADGEAPRPAPPPAPCPPRAARPKTLSVTQVERWMRNPYGLYAQKILGLRRLDPVDERPTASHRGTLLHAALERFLLLPAAERQGTGALDRLLAIGRDIFEPVLSQPTVYAFWWPRFERVAHWFIGHEADRAHLFETVAVERKASWPVPGTDFTLTAKADRIDRLRGDGALSIIDYKTGTPPSGKRVAAGYAPQLPLEGVLAVKGAFEGLAPAPVDSLVYWHLRGGDPVAQPTSPVRDVAEALEAAEDGLRALIAAFDDDDVPYLSHPRPAVAGHDDYDHLARVREWQAGQDPFADDTGGEIP</sequence>
<dbReference type="RefSeq" id="WP_121939785.1">
    <property type="nucleotide sequence ID" value="NZ_REFR01000014.1"/>
</dbReference>
<protein>
    <submittedName>
        <fullName evidence="3">ATP-dependent helicase/nuclease subunit B</fullName>
    </submittedName>
</protein>
<proteinExistence type="predicted"/>
<dbReference type="InterPro" id="IPR038726">
    <property type="entry name" value="PDDEXK_AddAB-type"/>
</dbReference>
<dbReference type="Pfam" id="PF12705">
    <property type="entry name" value="PDDEXK_1"/>
    <property type="match status" value="1"/>
</dbReference>
<evidence type="ECO:0000256" key="1">
    <source>
        <dbReference type="SAM" id="MobiDB-lite"/>
    </source>
</evidence>
<evidence type="ECO:0000259" key="2">
    <source>
        <dbReference type="Pfam" id="PF12705"/>
    </source>
</evidence>
<keyword evidence="4" id="KW-1185">Reference proteome</keyword>
<evidence type="ECO:0000313" key="4">
    <source>
        <dbReference type="Proteomes" id="UP000271227"/>
    </source>
</evidence>
<dbReference type="AlphaFoldDB" id="A0A3M0BZ70"/>
<dbReference type="GO" id="GO:0004386">
    <property type="term" value="F:helicase activity"/>
    <property type="evidence" value="ECO:0007669"/>
    <property type="project" value="UniProtKB-KW"/>
</dbReference>